<dbReference type="AlphaFoldDB" id="A0A9W6Y6T4"/>
<dbReference type="OrthoDB" id="120624at2759"/>
<evidence type="ECO:0000256" key="1">
    <source>
        <dbReference type="SAM" id="MobiDB-lite"/>
    </source>
</evidence>
<feature type="region of interest" description="Disordered" evidence="1">
    <location>
        <begin position="383"/>
        <end position="404"/>
    </location>
</feature>
<name>A0A9W6Y6T4_9STRA</name>
<dbReference type="PANTHER" id="PTHR33050:SF7">
    <property type="entry name" value="RIBONUCLEASE H"/>
    <property type="match status" value="1"/>
</dbReference>
<dbReference type="PANTHER" id="PTHR33050">
    <property type="entry name" value="REVERSE TRANSCRIPTASE DOMAIN-CONTAINING PROTEIN"/>
    <property type="match status" value="1"/>
</dbReference>
<gene>
    <name evidence="2" type="ORF">Pfra01_002216700</name>
</gene>
<organism evidence="2 3">
    <name type="scientific">Phytophthora fragariaefolia</name>
    <dbReference type="NCBI Taxonomy" id="1490495"/>
    <lineage>
        <taxon>Eukaryota</taxon>
        <taxon>Sar</taxon>
        <taxon>Stramenopiles</taxon>
        <taxon>Oomycota</taxon>
        <taxon>Peronosporomycetes</taxon>
        <taxon>Peronosporales</taxon>
        <taxon>Peronosporaceae</taxon>
        <taxon>Phytophthora</taxon>
    </lineage>
</organism>
<reference evidence="2" key="1">
    <citation type="submission" date="2023-04" db="EMBL/GenBank/DDBJ databases">
        <title>Phytophthora fragariaefolia NBRC 109709.</title>
        <authorList>
            <person name="Ichikawa N."/>
            <person name="Sato H."/>
            <person name="Tonouchi N."/>
        </authorList>
    </citation>
    <scope>NUCLEOTIDE SEQUENCE</scope>
    <source>
        <strain evidence="2">NBRC 109709</strain>
    </source>
</reference>
<sequence>MIADIAEAFHHVPIHADHASAFGGRLQRTSHGIVSGMAVFGWTSSLGFFAGFGKAVRHYQRTGHSIVLGNTEPFWSFQWVDDIVLIEVDLGDRLMRAEKRLRDGVKLVFGSEGWHEGKFTTRSRVFHAVGIDWNIPESRITVHQRKIDKLKSVLSETLKKSFLSKKRLGSVIGVLRHLISFVPVTKPIIQRLTAVENRCRMLKKIGVPMTSVLRKDLEWWSVLAFQNELAGIPMDLVDQTAGFDDAWLVTADEGHVSITSMKLLERLVIGQRDQSQREGASEQALAEVTNTWGPSLTKVGAWRHVIIHGERWVTDMIDKMNSKASVGQDALRLCALSQARYRLHFTTQALGPSLEQTQKCDVHEGTNYRNVQQIPSASDFWKKSENNSSEVQSQRAHSEATAEISSSENVLQRLRIPGVDRQTAQGKTCKDGWTVCGLVRFWRTQQGKEGQQVPDI</sequence>
<dbReference type="InterPro" id="IPR052055">
    <property type="entry name" value="Hepadnavirus_pol/RT"/>
</dbReference>
<evidence type="ECO:0000313" key="3">
    <source>
        <dbReference type="Proteomes" id="UP001165121"/>
    </source>
</evidence>
<proteinExistence type="predicted"/>
<comment type="caution">
    <text evidence="2">The sequence shown here is derived from an EMBL/GenBank/DDBJ whole genome shotgun (WGS) entry which is preliminary data.</text>
</comment>
<evidence type="ECO:0000313" key="2">
    <source>
        <dbReference type="EMBL" id="GMF53548.1"/>
    </source>
</evidence>
<protein>
    <submittedName>
        <fullName evidence="2">Unnamed protein product</fullName>
    </submittedName>
</protein>
<keyword evidence="3" id="KW-1185">Reference proteome</keyword>
<dbReference type="EMBL" id="BSXT01003299">
    <property type="protein sequence ID" value="GMF53548.1"/>
    <property type="molecule type" value="Genomic_DNA"/>
</dbReference>
<feature type="compositionally biased region" description="Polar residues" evidence="1">
    <location>
        <begin position="386"/>
        <end position="395"/>
    </location>
</feature>
<dbReference type="Proteomes" id="UP001165121">
    <property type="component" value="Unassembled WGS sequence"/>
</dbReference>
<accession>A0A9W6Y6T4</accession>